<name>H5SRH1_ACEAU</name>
<evidence type="ECO:0000256" key="1">
    <source>
        <dbReference type="SAM" id="Phobius"/>
    </source>
</evidence>
<keyword evidence="1" id="KW-0812">Transmembrane</keyword>
<proteinExistence type="predicted"/>
<feature type="transmembrane region" description="Helical" evidence="1">
    <location>
        <begin position="149"/>
        <end position="174"/>
    </location>
</feature>
<sequence length="199" mass="21383">MLQLTQNATVSGYTIPAGKYLTAIGEDPIFVLIDIFTGQIVVIIIVTTPPIFTPFNLLIFFFGWFFSPFPGPFPFPFPFPWPFPIVMPAACSGLPNQFPFTVAIGSGAPIVSLPGVMQIKDAGWFFNALQVQSLGPALSFQRFTSFGSFTLGFIGSFSTATLPYSLLGTFVLLVQGGGKTVCIQGVVNFGTVFGFASHN</sequence>
<dbReference type="EMBL" id="AP011801">
    <property type="protein sequence ID" value="BAL58688.1"/>
    <property type="molecule type" value="Genomic_DNA"/>
</dbReference>
<keyword evidence="1" id="KW-1133">Transmembrane helix</keyword>
<evidence type="ECO:0000313" key="2">
    <source>
        <dbReference type="EMBL" id="BAL58688.1"/>
    </source>
</evidence>
<accession>H5SRH1</accession>
<dbReference type="AlphaFoldDB" id="H5SRH1"/>
<organism evidence="2">
    <name type="scientific">Acetithermum autotrophicum</name>
    <dbReference type="NCBI Taxonomy" id="1446466"/>
    <lineage>
        <taxon>Bacteria</taxon>
        <taxon>Candidatus Bipolaricaulota</taxon>
        <taxon>Candidatus Acetithermum</taxon>
    </lineage>
</organism>
<protein>
    <submittedName>
        <fullName evidence="2">Uncharacterized protein</fullName>
    </submittedName>
</protein>
<reference evidence="2" key="2">
    <citation type="journal article" date="2012" name="PLoS ONE">
        <title>A Deeply Branching Thermophilic Bacterium with an Ancient Acetyl-CoA Pathway Dominates a Subsurface Ecosystem.</title>
        <authorList>
            <person name="Takami H."/>
            <person name="Noguchi H."/>
            <person name="Takaki Y."/>
            <person name="Uchiyama I."/>
            <person name="Toyoda A."/>
            <person name="Nishi S."/>
            <person name="Chee G.-J."/>
            <person name="Arai W."/>
            <person name="Nunoura T."/>
            <person name="Itoh T."/>
            <person name="Hattori M."/>
            <person name="Takai K."/>
        </authorList>
    </citation>
    <scope>NUCLEOTIDE SEQUENCE</scope>
</reference>
<reference evidence="2" key="1">
    <citation type="journal article" date="2005" name="Environ. Microbiol.">
        <title>Genetic and functional properties of uncultivated thermophilic crenarchaeotes from a subsurface gold mine as revealed by analysis of genome fragments.</title>
        <authorList>
            <person name="Nunoura T."/>
            <person name="Hirayama H."/>
            <person name="Takami H."/>
            <person name="Oida H."/>
            <person name="Nishi S."/>
            <person name="Shimamura S."/>
            <person name="Suzuki Y."/>
            <person name="Inagaki F."/>
            <person name="Takai K."/>
            <person name="Nealson K.H."/>
            <person name="Horikoshi K."/>
        </authorList>
    </citation>
    <scope>NUCLEOTIDE SEQUENCE</scope>
</reference>
<gene>
    <name evidence="2" type="ORF">HGMM_OP2C236</name>
</gene>
<keyword evidence="1" id="KW-0472">Membrane</keyword>